<dbReference type="STRING" id="1675527.AIOL_002530"/>
<evidence type="ECO:0000259" key="3">
    <source>
        <dbReference type="Pfam" id="PF07687"/>
    </source>
</evidence>
<protein>
    <submittedName>
        <fullName evidence="4">Hippurate hydrolase</fullName>
        <ecNumber evidence="4">3.5.1.32</ecNumber>
    </submittedName>
</protein>
<dbReference type="InterPro" id="IPR036264">
    <property type="entry name" value="Bact_exopeptidase_dim_dom"/>
</dbReference>
<evidence type="ECO:0000313" key="5">
    <source>
        <dbReference type="Proteomes" id="UP000037178"/>
    </source>
</evidence>
<dbReference type="NCBIfam" id="TIGR01891">
    <property type="entry name" value="amidohydrolases"/>
    <property type="match status" value="1"/>
</dbReference>
<feature type="domain" description="Peptidase M20 dimerisation" evidence="3">
    <location>
        <begin position="188"/>
        <end position="283"/>
    </location>
</feature>
<gene>
    <name evidence="4" type="ORF">AIOL_002530</name>
</gene>
<dbReference type="AlphaFoldDB" id="A0A0J9E464"/>
<evidence type="ECO:0000256" key="2">
    <source>
        <dbReference type="PIRSR" id="PIRSR005962-1"/>
    </source>
</evidence>
<keyword evidence="5" id="KW-1185">Reference proteome</keyword>
<evidence type="ECO:0000256" key="1">
    <source>
        <dbReference type="ARBA" id="ARBA00022801"/>
    </source>
</evidence>
<dbReference type="Gene3D" id="3.40.630.10">
    <property type="entry name" value="Zn peptidases"/>
    <property type="match status" value="1"/>
</dbReference>
<sequence>MPVINRIGDFAAEMAEWRRWMHRNPELGFDCFKTAGFVAERLREFGVDEIHEGIATTGLVAIIQGRGAGEACIGLRADMDALPIEEVTGADYASETPGNMHACGHDGHTTMLLGAAKYLAETRNFSGRVALIFQPAEEGPGGGKVMVDEGIMERFAIDQVYGIHNAPLYGTNTFHTKPGPIMAAADEYAVVVRGVGGHAAWPHEAVDPIPPALAMMQAIQTITSRNLRPSDELVVSVNQIQTGTATNIIPAEVNFSGTIRTFSKPVQEMTFQRLREIVAGHAAAFGVEAEIEIEVGYPATVNHVRETAFAAGVAAEVVGEDNVSTEIAAEMGSEDFSYMLEARPGSYLFLGQGDTAYCHHPAYDFNDEISPIGASFFARLVEHAQPIE</sequence>
<proteinExistence type="predicted"/>
<dbReference type="GO" id="GO:0019877">
    <property type="term" value="P:diaminopimelate biosynthetic process"/>
    <property type="evidence" value="ECO:0007669"/>
    <property type="project" value="UniProtKB-ARBA"/>
</dbReference>
<dbReference type="RefSeq" id="WP_049643276.1">
    <property type="nucleotide sequence ID" value="NZ_LFTY01000002.1"/>
</dbReference>
<dbReference type="PANTHER" id="PTHR11014">
    <property type="entry name" value="PEPTIDASE M20 FAMILY MEMBER"/>
    <property type="match status" value="1"/>
</dbReference>
<dbReference type="PATRIC" id="fig|1675527.3.peg.2655"/>
<dbReference type="Gene3D" id="3.30.70.360">
    <property type="match status" value="1"/>
</dbReference>
<evidence type="ECO:0000313" key="4">
    <source>
        <dbReference type="EMBL" id="KMW57565.1"/>
    </source>
</evidence>
<organism evidence="4 5">
    <name type="scientific">Candidatus Rhodobacter oscarellae</name>
    <dbReference type="NCBI Taxonomy" id="1675527"/>
    <lineage>
        <taxon>Bacteria</taxon>
        <taxon>Pseudomonadati</taxon>
        <taxon>Pseudomonadota</taxon>
        <taxon>Alphaproteobacteria</taxon>
        <taxon>Rhodobacterales</taxon>
        <taxon>Rhodobacter group</taxon>
        <taxon>Rhodobacter</taxon>
    </lineage>
</organism>
<feature type="binding site" evidence="2">
    <location>
        <position position="164"/>
    </location>
    <ligand>
        <name>Mn(2+)</name>
        <dbReference type="ChEBI" id="CHEBI:29035"/>
        <label>2</label>
    </ligand>
</feature>
<accession>A0A0J9E464</accession>
<feature type="binding site" evidence="2">
    <location>
        <position position="105"/>
    </location>
    <ligand>
        <name>Mn(2+)</name>
        <dbReference type="ChEBI" id="CHEBI:29035"/>
        <label>2</label>
    </ligand>
</feature>
<keyword evidence="1 4" id="KW-0378">Hydrolase</keyword>
<feature type="binding site" evidence="2">
    <location>
        <position position="359"/>
    </location>
    <ligand>
        <name>Mn(2+)</name>
        <dbReference type="ChEBI" id="CHEBI:29035"/>
        <label>2</label>
    </ligand>
</feature>
<feature type="binding site" evidence="2">
    <location>
        <position position="138"/>
    </location>
    <ligand>
        <name>Mn(2+)</name>
        <dbReference type="ChEBI" id="CHEBI:29035"/>
        <label>2</label>
    </ligand>
</feature>
<name>A0A0J9E464_9RHOB</name>
<dbReference type="CDD" id="cd05666">
    <property type="entry name" value="M20_Acy1-like"/>
    <property type="match status" value="1"/>
</dbReference>
<dbReference type="PANTHER" id="PTHR11014:SF63">
    <property type="entry name" value="METALLOPEPTIDASE, PUTATIVE (AFU_ORTHOLOGUE AFUA_6G09600)-RELATED"/>
    <property type="match status" value="1"/>
</dbReference>
<keyword evidence="2" id="KW-0464">Manganese</keyword>
<feature type="binding site" evidence="2">
    <location>
        <position position="103"/>
    </location>
    <ligand>
        <name>Mn(2+)</name>
        <dbReference type="ChEBI" id="CHEBI:29035"/>
        <label>2</label>
    </ligand>
</feature>
<comment type="caution">
    <text evidence="4">The sequence shown here is derived from an EMBL/GenBank/DDBJ whole genome shotgun (WGS) entry which is preliminary data.</text>
</comment>
<dbReference type="Pfam" id="PF01546">
    <property type="entry name" value="Peptidase_M20"/>
    <property type="match status" value="1"/>
</dbReference>
<keyword evidence="2" id="KW-0479">Metal-binding</keyword>
<dbReference type="GO" id="GO:0047980">
    <property type="term" value="F:hippurate hydrolase activity"/>
    <property type="evidence" value="ECO:0007669"/>
    <property type="project" value="UniProtKB-EC"/>
</dbReference>
<comment type="cofactor">
    <cofactor evidence="2">
        <name>Mn(2+)</name>
        <dbReference type="ChEBI" id="CHEBI:29035"/>
    </cofactor>
    <text evidence="2">The Mn(2+) ion enhances activity.</text>
</comment>
<reference evidence="4 5" key="1">
    <citation type="submission" date="2015-06" db="EMBL/GenBank/DDBJ databases">
        <title>Draft genome sequence of an Alphaproteobacteria species associated to the Mediterranean sponge Oscarella lobularis.</title>
        <authorList>
            <person name="Jourda C."/>
            <person name="Santini S."/>
            <person name="Claverie J.-M."/>
        </authorList>
    </citation>
    <scope>NUCLEOTIDE SEQUENCE [LARGE SCALE GENOMIC DNA]</scope>
    <source>
        <strain evidence="4">IGS</strain>
    </source>
</reference>
<dbReference type="InterPro" id="IPR002933">
    <property type="entry name" value="Peptidase_M20"/>
</dbReference>
<dbReference type="Pfam" id="PF07687">
    <property type="entry name" value="M20_dimer"/>
    <property type="match status" value="1"/>
</dbReference>
<dbReference type="SUPFAM" id="SSF53187">
    <property type="entry name" value="Zn-dependent exopeptidases"/>
    <property type="match status" value="1"/>
</dbReference>
<dbReference type="FunFam" id="3.30.70.360:FF:000001">
    <property type="entry name" value="N-acetyldiaminopimelate deacetylase"/>
    <property type="match status" value="1"/>
</dbReference>
<dbReference type="OrthoDB" id="9777385at2"/>
<dbReference type="PIRSF" id="PIRSF005962">
    <property type="entry name" value="Pept_M20D_amidohydro"/>
    <property type="match status" value="1"/>
</dbReference>
<dbReference type="GO" id="GO:0046872">
    <property type="term" value="F:metal ion binding"/>
    <property type="evidence" value="ECO:0007669"/>
    <property type="project" value="UniProtKB-KW"/>
</dbReference>
<dbReference type="InterPro" id="IPR011650">
    <property type="entry name" value="Peptidase_M20_dimer"/>
</dbReference>
<dbReference type="EC" id="3.5.1.32" evidence="4"/>
<dbReference type="InterPro" id="IPR017439">
    <property type="entry name" value="Amidohydrolase"/>
</dbReference>
<dbReference type="Proteomes" id="UP000037178">
    <property type="component" value="Unassembled WGS sequence"/>
</dbReference>
<dbReference type="SUPFAM" id="SSF55031">
    <property type="entry name" value="Bacterial exopeptidase dimerisation domain"/>
    <property type="match status" value="1"/>
</dbReference>
<dbReference type="GO" id="GO:0050118">
    <property type="term" value="F:N-acetyldiaminopimelate deacetylase activity"/>
    <property type="evidence" value="ECO:0007669"/>
    <property type="project" value="UniProtKB-ARBA"/>
</dbReference>
<dbReference type="EMBL" id="LFTY01000002">
    <property type="protein sequence ID" value="KMW57565.1"/>
    <property type="molecule type" value="Genomic_DNA"/>
</dbReference>